<proteinExistence type="predicted"/>
<organism evidence="2 3">
    <name type="scientific">Ideonella azotifigens</name>
    <dbReference type="NCBI Taxonomy" id="513160"/>
    <lineage>
        <taxon>Bacteria</taxon>
        <taxon>Pseudomonadati</taxon>
        <taxon>Pseudomonadota</taxon>
        <taxon>Betaproteobacteria</taxon>
        <taxon>Burkholderiales</taxon>
        <taxon>Sphaerotilaceae</taxon>
        <taxon>Ideonella</taxon>
    </lineage>
</organism>
<reference evidence="2 3" key="1">
    <citation type="journal article" date="2019" name="Int. J. Syst. Evol. Microbiol.">
        <title>The Global Catalogue of Microorganisms (GCM) 10K type strain sequencing project: providing services to taxonomists for standard genome sequencing and annotation.</title>
        <authorList>
            <consortium name="The Broad Institute Genomics Platform"/>
            <consortium name="The Broad Institute Genome Sequencing Center for Infectious Disease"/>
            <person name="Wu L."/>
            <person name="Ma J."/>
        </authorList>
    </citation>
    <scope>NUCLEOTIDE SEQUENCE [LARGE SCALE GENOMIC DNA]</scope>
    <source>
        <strain evidence="2 3">JCM 15503</strain>
    </source>
</reference>
<protein>
    <submittedName>
        <fullName evidence="2">Uncharacterized protein</fullName>
    </submittedName>
</protein>
<keyword evidence="3" id="KW-1185">Reference proteome</keyword>
<dbReference type="EMBL" id="BAAAEW010000033">
    <property type="protein sequence ID" value="GAA0763040.1"/>
    <property type="molecule type" value="Genomic_DNA"/>
</dbReference>
<dbReference type="Pfam" id="PF13265">
    <property type="entry name" value="DUF4056"/>
    <property type="match status" value="1"/>
</dbReference>
<feature type="region of interest" description="Disordered" evidence="1">
    <location>
        <begin position="285"/>
        <end position="304"/>
    </location>
</feature>
<evidence type="ECO:0000313" key="3">
    <source>
        <dbReference type="Proteomes" id="UP001500279"/>
    </source>
</evidence>
<dbReference type="Proteomes" id="UP001500279">
    <property type="component" value="Unassembled WGS sequence"/>
</dbReference>
<name>A0ABN1KDQ8_9BURK</name>
<evidence type="ECO:0000313" key="2">
    <source>
        <dbReference type="EMBL" id="GAA0763040.1"/>
    </source>
</evidence>
<sequence length="394" mass="42889">MCAGNGRAAALDAQEAGFAPGVRLGTIPALHTLRGVDNMFFDVHFVGQHGYRDHRGERGGLVYTCAAGFLDVDHLRQSADWVAYLHGRLGAAWARQDQTLKFTVPAGDRGMQVRVTLQRPALAQGSPPPWPELDTLARRMAFLMMTWHEVLTWFDYRSTFLAPEKISAFTYEDTLSHVVGIEIGARAVARAGVAYATAVDEELKALPERYGAQPIAVTRQTFARVRNRWWRGDSGWPHNEFITGRDLALGLDGSPLQPWTVPDLAACAGSAPRSFSSRELVFDAPADGAQHPPSEPSTSGAMPTLADPAEAAVSATANGAAPVPAPFVLQLRIDSTARELQPVLAQLFPEQAGAKAFQLNPRADLLKLMLEIERRVKAELGDDATSPDRLLRRP</sequence>
<dbReference type="RefSeq" id="WP_170200681.1">
    <property type="nucleotide sequence ID" value="NZ_BAAAEW010000033.1"/>
</dbReference>
<evidence type="ECO:0000256" key="1">
    <source>
        <dbReference type="SAM" id="MobiDB-lite"/>
    </source>
</evidence>
<dbReference type="InterPro" id="IPR025130">
    <property type="entry name" value="DUF4056"/>
</dbReference>
<gene>
    <name evidence="2" type="ORF">GCM10009107_48100</name>
</gene>
<comment type="caution">
    <text evidence="2">The sequence shown here is derived from an EMBL/GenBank/DDBJ whole genome shotgun (WGS) entry which is preliminary data.</text>
</comment>
<accession>A0ABN1KDQ8</accession>